<evidence type="ECO:0000313" key="6">
    <source>
        <dbReference type="EMBL" id="CAH0395495.1"/>
    </source>
</evidence>
<dbReference type="CDD" id="cd24078">
    <property type="entry name" value="ASKHA_NBD_NAGK_meta"/>
    <property type="match status" value="1"/>
</dbReference>
<dbReference type="KEGG" id="btab:109038189"/>
<gene>
    <name evidence="6" type="ORF">BEMITA_LOCUS13675</name>
</gene>
<evidence type="ECO:0000256" key="4">
    <source>
        <dbReference type="ARBA" id="ARBA00031123"/>
    </source>
</evidence>
<dbReference type="SMR" id="A0A9P0AL25"/>
<evidence type="ECO:0000256" key="2">
    <source>
        <dbReference type="ARBA" id="ARBA00012122"/>
    </source>
</evidence>
<dbReference type="PANTHER" id="PTHR12862:SF0">
    <property type="entry name" value="N-ACETYL-D-GLUCOSAMINE KINASE"/>
    <property type="match status" value="1"/>
</dbReference>
<dbReference type="InterPro" id="IPR039758">
    <property type="entry name" value="NAGK-like"/>
</dbReference>
<organism evidence="6 7">
    <name type="scientific">Bemisia tabaci</name>
    <name type="common">Sweetpotato whitefly</name>
    <name type="synonym">Aleurodes tabaci</name>
    <dbReference type="NCBI Taxonomy" id="7038"/>
    <lineage>
        <taxon>Eukaryota</taxon>
        <taxon>Metazoa</taxon>
        <taxon>Ecdysozoa</taxon>
        <taxon>Arthropoda</taxon>
        <taxon>Hexapoda</taxon>
        <taxon>Insecta</taxon>
        <taxon>Pterygota</taxon>
        <taxon>Neoptera</taxon>
        <taxon>Paraneoptera</taxon>
        <taxon>Hemiptera</taxon>
        <taxon>Sternorrhyncha</taxon>
        <taxon>Aleyrodoidea</taxon>
        <taxon>Aleyrodidae</taxon>
        <taxon>Aleyrodinae</taxon>
        <taxon>Bemisia</taxon>
    </lineage>
</organism>
<dbReference type="OrthoDB" id="311172at2759"/>
<dbReference type="InterPro" id="IPR002731">
    <property type="entry name" value="ATPase_BadF"/>
</dbReference>
<dbReference type="SUPFAM" id="SSF53067">
    <property type="entry name" value="Actin-like ATPase domain"/>
    <property type="match status" value="2"/>
</dbReference>
<protein>
    <recommendedName>
        <fullName evidence="3">N-acetyl-D-glucosamine kinase</fullName>
        <ecNumber evidence="2">2.7.1.59</ecNumber>
    </recommendedName>
    <alternativeName>
        <fullName evidence="4">GlcNAc kinase</fullName>
    </alternativeName>
</protein>
<dbReference type="Pfam" id="PF01869">
    <property type="entry name" value="BcrAD_BadFG"/>
    <property type="match status" value="1"/>
</dbReference>
<keyword evidence="7" id="KW-1185">Reference proteome</keyword>
<dbReference type="AlphaFoldDB" id="A0A9P0AL25"/>
<reference evidence="6" key="1">
    <citation type="submission" date="2021-12" db="EMBL/GenBank/DDBJ databases">
        <authorList>
            <person name="King R."/>
        </authorList>
    </citation>
    <scope>NUCLEOTIDE SEQUENCE</scope>
</reference>
<proteinExistence type="inferred from homology"/>
<dbReference type="EMBL" id="OU963870">
    <property type="protein sequence ID" value="CAH0395495.1"/>
    <property type="molecule type" value="Genomic_DNA"/>
</dbReference>
<dbReference type="GO" id="GO:0045127">
    <property type="term" value="F:N-acetylglucosamine kinase activity"/>
    <property type="evidence" value="ECO:0007669"/>
    <property type="project" value="UniProtKB-EC"/>
</dbReference>
<accession>A0A9P0AL25</accession>
<dbReference type="PANTHER" id="PTHR12862">
    <property type="entry name" value="BADF TYPE ATPASE DOMAIN-CONTAINING PROTEIN"/>
    <property type="match status" value="1"/>
</dbReference>
<dbReference type="InterPro" id="IPR043129">
    <property type="entry name" value="ATPase_NBD"/>
</dbReference>
<evidence type="ECO:0000256" key="3">
    <source>
        <dbReference type="ARBA" id="ARBA00014974"/>
    </source>
</evidence>
<evidence type="ECO:0000259" key="5">
    <source>
        <dbReference type="Pfam" id="PF01869"/>
    </source>
</evidence>
<dbReference type="Proteomes" id="UP001152759">
    <property type="component" value="Chromosome 9"/>
</dbReference>
<feature type="domain" description="ATPase BadF/BadG/BcrA/BcrD type" evidence="5">
    <location>
        <begin position="8"/>
        <end position="283"/>
    </location>
</feature>
<evidence type="ECO:0000313" key="7">
    <source>
        <dbReference type="Proteomes" id="UP001152759"/>
    </source>
</evidence>
<comment type="similarity">
    <text evidence="1">Belongs to the eukaryotic-type N-acetylglucosamine kinase family.</text>
</comment>
<evidence type="ECO:0000256" key="1">
    <source>
        <dbReference type="ARBA" id="ARBA00006198"/>
    </source>
</evidence>
<dbReference type="Gene3D" id="3.30.420.40">
    <property type="match status" value="1"/>
</dbReference>
<sequence length="344" mass="37671">MADIILGGIEGGGTVSTISLFNGKGERLSELTGVGTNYLTLGMDVVHDRINALVQEAKKLANLPEDLTLTALGLSLSGCEHDEANKKFAVKLREKYPDLSEEYYVCSDTVGPIAVAHKNGGGVIISGTGSNTLLVNPDGSEVRCGGWGSLLGDEGSAYWISHQAIKICFDDLDNFKTPPMGYSTDYIWSAAKSYFNAESVFEFLPIFYENYCKARIASFCRVISQGANEGDPLCKWLFHQAGRDLARFIQSVAEGASEELLKAEGGLPIVCVGSVWKSWNLLKDGFVEQLAKIDRFKVEELSLLKLTVSVSIGATYLAAKAINFNLPRDYTQNYEVFFHYKRPN</sequence>
<name>A0A9P0AL25_BEMTA</name>
<dbReference type="EC" id="2.7.1.59" evidence="2"/>